<dbReference type="GO" id="GO:0050112">
    <property type="term" value="F:inositol 2-dehydrogenase (NAD+) activity"/>
    <property type="evidence" value="ECO:0007669"/>
    <property type="project" value="UniProtKB-EC"/>
</dbReference>
<sequence>MKNYRLGIIGLGRMGSTIDDEGHGRDPYSIAASCQAIECLTLAAGADLRAERREAFRDRWGVKALYEDYMEMVEKEKPDLVAVCTTASGLQKPINKAPDSTFRGDSHAELTIALANAGVPMLYVEKAMASSLEQADLILNAIKKNKTVINTGVLRRFDESYDAVRDAISSGEIGEPRAVIHFAPSSLMHGHIHSIDTVSFLLGDPKITAVRGELLPRDLEIKGCHLSQDPNAIYQLRFENGVEVSSIAAGEWEFEVVGTAGSIRSINNGNGTILRKPGSMVGRRQSWEEVPFPPKSPKSPVVSCLEDILSAFSSGGPTLGHIDCAHHITEACFAVAESHRKGGTWVDLPLLERGLYIFHV</sequence>
<dbReference type="InterPro" id="IPR000683">
    <property type="entry name" value="Gfo/Idh/MocA-like_OxRdtase_N"/>
</dbReference>
<reference evidence="4 5" key="1">
    <citation type="submission" date="2018-06" db="EMBL/GenBank/DDBJ databases">
        <title>Draft Genome Sequence of a Novel Marine Bacterium Related to the Verrucomicrobia.</title>
        <authorList>
            <person name="Vosseberg J."/>
            <person name="Martijn J."/>
            <person name="Ettema T.J.G."/>
        </authorList>
    </citation>
    <scope>NUCLEOTIDE SEQUENCE [LARGE SCALE GENOMIC DNA]</scope>
    <source>
        <strain evidence="4">TARA_B100001123</strain>
    </source>
</reference>
<evidence type="ECO:0000259" key="3">
    <source>
        <dbReference type="Pfam" id="PF02894"/>
    </source>
</evidence>
<dbReference type="InterPro" id="IPR004104">
    <property type="entry name" value="Gfo/Idh/MocA-like_OxRdtase_C"/>
</dbReference>
<organism evidence="4 5">
    <name type="scientific">Candidatus Moanibacter tarae</name>
    <dbReference type="NCBI Taxonomy" id="2200854"/>
    <lineage>
        <taxon>Bacteria</taxon>
        <taxon>Pseudomonadati</taxon>
        <taxon>Verrucomicrobiota</taxon>
        <taxon>Opitutia</taxon>
        <taxon>Puniceicoccales</taxon>
        <taxon>Puniceicoccales incertae sedis</taxon>
        <taxon>Candidatus Moanibacter</taxon>
    </lineage>
</organism>
<name>A0A2Z4AHM9_9BACT</name>
<keyword evidence="1 4" id="KW-0560">Oxidoreductase</keyword>
<dbReference type="PANTHER" id="PTHR43818">
    <property type="entry name" value="BCDNA.GH03377"/>
    <property type="match status" value="1"/>
</dbReference>
<dbReference type="GO" id="GO:0000166">
    <property type="term" value="F:nucleotide binding"/>
    <property type="evidence" value="ECO:0007669"/>
    <property type="project" value="InterPro"/>
</dbReference>
<dbReference type="KEGG" id="mtar:DF168_00969"/>
<dbReference type="Gene3D" id="3.40.50.720">
    <property type="entry name" value="NAD(P)-binding Rossmann-like Domain"/>
    <property type="match status" value="1"/>
</dbReference>
<dbReference type="Gene3D" id="3.30.360.10">
    <property type="entry name" value="Dihydrodipicolinate Reductase, domain 2"/>
    <property type="match status" value="1"/>
</dbReference>
<dbReference type="SUPFAM" id="SSF51735">
    <property type="entry name" value="NAD(P)-binding Rossmann-fold domains"/>
    <property type="match status" value="1"/>
</dbReference>
<protein>
    <submittedName>
        <fullName evidence="4">Myo-inositol 2-dehydrogenase</fullName>
        <ecNumber evidence="4">1.1.1.18</ecNumber>
    </submittedName>
</protein>
<dbReference type="EMBL" id="CP029803">
    <property type="protein sequence ID" value="AWT59774.1"/>
    <property type="molecule type" value="Genomic_DNA"/>
</dbReference>
<dbReference type="PANTHER" id="PTHR43818:SF11">
    <property type="entry name" value="BCDNA.GH03377"/>
    <property type="match status" value="1"/>
</dbReference>
<accession>A0A2Z4AHM9</accession>
<dbReference type="SUPFAM" id="SSF55347">
    <property type="entry name" value="Glyceraldehyde-3-phosphate dehydrogenase-like, C-terminal domain"/>
    <property type="match status" value="1"/>
</dbReference>
<dbReference type="Proteomes" id="UP000247465">
    <property type="component" value="Chromosome"/>
</dbReference>
<evidence type="ECO:0000259" key="2">
    <source>
        <dbReference type="Pfam" id="PF01408"/>
    </source>
</evidence>
<gene>
    <name evidence="4" type="primary">iolG_15</name>
    <name evidence="4" type="ORF">DF168_00969</name>
</gene>
<evidence type="ECO:0000256" key="1">
    <source>
        <dbReference type="ARBA" id="ARBA00023002"/>
    </source>
</evidence>
<evidence type="ECO:0000313" key="5">
    <source>
        <dbReference type="Proteomes" id="UP000247465"/>
    </source>
</evidence>
<proteinExistence type="predicted"/>
<dbReference type="AlphaFoldDB" id="A0A2Z4AHM9"/>
<feature type="domain" description="Gfo/Idh/MocA-like oxidoreductase C-terminal" evidence="3">
    <location>
        <begin position="186"/>
        <end position="348"/>
    </location>
</feature>
<feature type="domain" description="Gfo/Idh/MocA-like oxidoreductase N-terminal" evidence="2">
    <location>
        <begin position="5"/>
        <end position="149"/>
    </location>
</feature>
<dbReference type="EC" id="1.1.1.18" evidence="4"/>
<dbReference type="InterPro" id="IPR050463">
    <property type="entry name" value="Gfo/Idh/MocA_oxidrdct_glycsds"/>
</dbReference>
<evidence type="ECO:0000313" key="4">
    <source>
        <dbReference type="EMBL" id="AWT59774.1"/>
    </source>
</evidence>
<dbReference type="Pfam" id="PF01408">
    <property type="entry name" value="GFO_IDH_MocA"/>
    <property type="match status" value="1"/>
</dbReference>
<dbReference type="InterPro" id="IPR036291">
    <property type="entry name" value="NAD(P)-bd_dom_sf"/>
</dbReference>
<dbReference type="Pfam" id="PF02894">
    <property type="entry name" value="GFO_IDH_MocA_C"/>
    <property type="match status" value="1"/>
</dbReference>